<dbReference type="RefSeq" id="WP_377361088.1">
    <property type="nucleotide sequence ID" value="NZ_JBHTCM010000029.1"/>
</dbReference>
<organism evidence="8 9">
    <name type="scientific">Rhodocista pekingensis</name>
    <dbReference type="NCBI Taxonomy" id="201185"/>
    <lineage>
        <taxon>Bacteria</taxon>
        <taxon>Pseudomonadati</taxon>
        <taxon>Pseudomonadota</taxon>
        <taxon>Alphaproteobacteria</taxon>
        <taxon>Rhodospirillales</taxon>
        <taxon>Azospirillaceae</taxon>
        <taxon>Rhodocista</taxon>
    </lineage>
</organism>
<evidence type="ECO:0000256" key="5">
    <source>
        <dbReference type="ARBA" id="ARBA00023136"/>
    </source>
</evidence>
<dbReference type="Pfam" id="PF01594">
    <property type="entry name" value="AI-2E_transport"/>
    <property type="match status" value="1"/>
</dbReference>
<evidence type="ECO:0000256" key="4">
    <source>
        <dbReference type="ARBA" id="ARBA00022989"/>
    </source>
</evidence>
<sequence>MDADAVAGTGAGSTVTSGAGRSRQDTPGRWAGDRTFVRRVLIALLLVGLAATLWVASHALLLLFGAILFAIAIRGLADLLRRVLPVGEGTSVVIVLLILLALAGGIGFLFGSQISQQFSKVAQQVPDSLQKLEDALRSTGWGRQLLGLTGGVPLTGGEVQDGGQGGTAPDGGSSGAGLGWLVRQAGSVAAAITGALGDLLLVLFGAVYLAFQPGLYRAGIEKLVPADRTDQIGRALDATGGALWKWSAGMLVEMVLVGAITGIGLWLLGVPAPVALGLIAGVLEFIPIVGPILAAIPAILLAFTVSPELALWTTLFYVALQQVEGNLILPLIQRRAVALPPVVSLFALLVFGSLFGAIGVLLAVPLAVTAMTLVQVLYVRDTLGKPVRVEGSQDGNG</sequence>
<comment type="caution">
    <text evidence="8">The sequence shown here is derived from an EMBL/GenBank/DDBJ whole genome shotgun (WGS) entry which is preliminary data.</text>
</comment>
<feature type="compositionally biased region" description="Low complexity" evidence="6">
    <location>
        <begin position="1"/>
        <end position="20"/>
    </location>
</feature>
<comment type="similarity">
    <text evidence="2">Belongs to the autoinducer-2 exporter (AI-2E) (TC 2.A.86) family.</text>
</comment>
<feature type="transmembrane region" description="Helical" evidence="7">
    <location>
        <begin position="40"/>
        <end position="73"/>
    </location>
</feature>
<feature type="transmembrane region" description="Helical" evidence="7">
    <location>
        <begin position="309"/>
        <end position="329"/>
    </location>
</feature>
<keyword evidence="9" id="KW-1185">Reference proteome</keyword>
<dbReference type="EMBL" id="JBHTCM010000029">
    <property type="protein sequence ID" value="MFC7335449.1"/>
    <property type="molecule type" value="Genomic_DNA"/>
</dbReference>
<feature type="region of interest" description="Disordered" evidence="6">
    <location>
        <begin position="1"/>
        <end position="27"/>
    </location>
</feature>
<keyword evidence="4 7" id="KW-1133">Transmembrane helix</keyword>
<reference evidence="9" key="1">
    <citation type="journal article" date="2019" name="Int. J. Syst. Evol. Microbiol.">
        <title>The Global Catalogue of Microorganisms (GCM) 10K type strain sequencing project: providing services to taxonomists for standard genome sequencing and annotation.</title>
        <authorList>
            <consortium name="The Broad Institute Genomics Platform"/>
            <consortium name="The Broad Institute Genome Sequencing Center for Infectious Disease"/>
            <person name="Wu L."/>
            <person name="Ma J."/>
        </authorList>
    </citation>
    <scope>NUCLEOTIDE SEQUENCE [LARGE SCALE GENOMIC DNA]</scope>
    <source>
        <strain evidence="9">CGMCC 1.16275</strain>
    </source>
</reference>
<evidence type="ECO:0000313" key="8">
    <source>
        <dbReference type="EMBL" id="MFC7335449.1"/>
    </source>
</evidence>
<gene>
    <name evidence="8" type="ORF">ACFQPS_19930</name>
</gene>
<keyword evidence="5 7" id="KW-0472">Membrane</keyword>
<evidence type="ECO:0000256" key="6">
    <source>
        <dbReference type="SAM" id="MobiDB-lite"/>
    </source>
</evidence>
<evidence type="ECO:0000256" key="7">
    <source>
        <dbReference type="SAM" id="Phobius"/>
    </source>
</evidence>
<dbReference type="PANTHER" id="PTHR21716">
    <property type="entry name" value="TRANSMEMBRANE PROTEIN"/>
    <property type="match status" value="1"/>
</dbReference>
<feature type="transmembrane region" description="Helical" evidence="7">
    <location>
        <begin position="93"/>
        <end position="111"/>
    </location>
</feature>
<accession>A0ABW2L2D1</accession>
<comment type="subcellular location">
    <subcellularLocation>
        <location evidence="1">Membrane</location>
        <topology evidence="1">Multi-pass membrane protein</topology>
    </subcellularLocation>
</comment>
<feature type="transmembrane region" description="Helical" evidence="7">
    <location>
        <begin position="188"/>
        <end position="211"/>
    </location>
</feature>
<feature type="transmembrane region" description="Helical" evidence="7">
    <location>
        <begin position="246"/>
        <end position="268"/>
    </location>
</feature>
<evidence type="ECO:0000256" key="2">
    <source>
        <dbReference type="ARBA" id="ARBA00009773"/>
    </source>
</evidence>
<evidence type="ECO:0000313" key="9">
    <source>
        <dbReference type="Proteomes" id="UP001596456"/>
    </source>
</evidence>
<proteinExistence type="inferred from homology"/>
<protein>
    <submittedName>
        <fullName evidence="8">AI-2E family transporter</fullName>
    </submittedName>
</protein>
<name>A0ABW2L2D1_9PROT</name>
<dbReference type="InterPro" id="IPR002549">
    <property type="entry name" value="AI-2E-like"/>
</dbReference>
<keyword evidence="3 7" id="KW-0812">Transmembrane</keyword>
<dbReference type="PANTHER" id="PTHR21716:SF62">
    <property type="entry name" value="TRANSPORT PROTEIN YDBI-RELATED"/>
    <property type="match status" value="1"/>
</dbReference>
<dbReference type="Proteomes" id="UP001596456">
    <property type="component" value="Unassembled WGS sequence"/>
</dbReference>
<feature type="transmembrane region" description="Helical" evidence="7">
    <location>
        <begin position="275"/>
        <end position="303"/>
    </location>
</feature>
<evidence type="ECO:0000256" key="3">
    <source>
        <dbReference type="ARBA" id="ARBA00022692"/>
    </source>
</evidence>
<evidence type="ECO:0000256" key="1">
    <source>
        <dbReference type="ARBA" id="ARBA00004141"/>
    </source>
</evidence>